<dbReference type="RefSeq" id="WP_200463554.1">
    <property type="nucleotide sequence ID" value="NZ_JAENRR010000005.1"/>
</dbReference>
<organism evidence="1 2">
    <name type="scientific">Carboxylicivirga marina</name>
    <dbReference type="NCBI Taxonomy" id="2800988"/>
    <lineage>
        <taxon>Bacteria</taxon>
        <taxon>Pseudomonadati</taxon>
        <taxon>Bacteroidota</taxon>
        <taxon>Bacteroidia</taxon>
        <taxon>Marinilabiliales</taxon>
        <taxon>Marinilabiliaceae</taxon>
        <taxon>Carboxylicivirga</taxon>
    </lineage>
</organism>
<dbReference type="Pfam" id="PF13527">
    <property type="entry name" value="Acetyltransf_9"/>
    <property type="match status" value="1"/>
</dbReference>
<protein>
    <submittedName>
        <fullName evidence="1">GNAT family N-acetyltransferase</fullName>
    </submittedName>
</protein>
<evidence type="ECO:0000313" key="2">
    <source>
        <dbReference type="Proteomes" id="UP000605676"/>
    </source>
</evidence>
<dbReference type="Gene3D" id="3.40.630.30">
    <property type="match status" value="1"/>
</dbReference>
<keyword evidence="2" id="KW-1185">Reference proteome</keyword>
<dbReference type="Proteomes" id="UP000605676">
    <property type="component" value="Unassembled WGS sequence"/>
</dbReference>
<accession>A0ABS1HF77</accession>
<name>A0ABS1HF77_9BACT</name>
<dbReference type="InterPro" id="IPR016181">
    <property type="entry name" value="Acyl_CoA_acyltransferase"/>
</dbReference>
<gene>
    <name evidence="1" type="ORF">JIV24_03150</name>
</gene>
<comment type="caution">
    <text evidence="1">The sequence shown here is derived from an EMBL/GenBank/DDBJ whole genome shotgun (WGS) entry which is preliminary data.</text>
</comment>
<proteinExistence type="predicted"/>
<reference evidence="1 2" key="1">
    <citation type="submission" date="2021-01" db="EMBL/GenBank/DDBJ databases">
        <title>Carboxyliciviraga sp.nov., isolated from coastal sediments.</title>
        <authorList>
            <person name="Lu D."/>
            <person name="Zhang T."/>
        </authorList>
    </citation>
    <scope>NUCLEOTIDE SEQUENCE [LARGE SCALE GENOMIC DNA]</scope>
    <source>
        <strain evidence="1 2">N1Y132</strain>
    </source>
</reference>
<evidence type="ECO:0000313" key="1">
    <source>
        <dbReference type="EMBL" id="MBK3516323.1"/>
    </source>
</evidence>
<dbReference type="SUPFAM" id="SSF55729">
    <property type="entry name" value="Acyl-CoA N-acyltransferases (Nat)"/>
    <property type="match status" value="1"/>
</dbReference>
<sequence>MDNYIFTKANNKEELSQLVKLYNTVFAPEEVGKLADTLTHHFPNMGFNNWYIAKDKNTDEVVSGFAFIPWQWQFNGLKLKVAELGILGTYELHRGKGLFKQCNALFENDLKENDFDLAVIQGIPGIYHRLGYHYAIPMENHTELPLQGLTIDDSIEFRKINKDNYALLNDEEDLFNERYHIGVNRTCDHWDYIQTKGLKTEYASELYIFDYKEKSYYLRLLKQGFGQGLILSEISFKMPADAHQKVFSFLKKRATILNKPYIRLNLPDSHPLIKSALACGATIRPSYAWQVKIVDKVKFLNKIKPILEQRIADSQYNGLSSTISINMYNYQIILKWTNGQLVDITNEGDVQADFTLSIREELLTQLLLGYRTWQELQYIHHDVFPADQYLRMDVNHPSEMVGLLFDVLFPKLNNWINGQY</sequence>
<dbReference type="EMBL" id="JAENRR010000005">
    <property type="protein sequence ID" value="MBK3516323.1"/>
    <property type="molecule type" value="Genomic_DNA"/>
</dbReference>